<dbReference type="OrthoDB" id="2408361at2"/>
<proteinExistence type="predicted"/>
<dbReference type="AlphaFoldDB" id="A0A542UH65"/>
<dbReference type="InterPro" id="IPR040871">
    <property type="entry name" value="HopA1"/>
</dbReference>
<dbReference type="Proteomes" id="UP000318103">
    <property type="component" value="Unassembled WGS sequence"/>
</dbReference>
<name>A0A542UH65_9ACTN</name>
<sequence>MSTNDEGLPGWYRAVAHQLTVAPNLSRATVADREIETDNSRDMRRMLAEALYDILHAGQHVEKGELSFRLREEGFEAHLATAVPHERTTAPALVLRPAEDDGKGGTRLLVERDGVKLWLPAGLVRDADTAREGQVVAVTVPARRPALSPGFFVVDGTTPRSPHRELLRLYVHLDGWEAAAPVWAQVLEYLEERDVAYRSKVLSAKALYPRRDALVVYLGQESWDHIAALAALLDGLPGVAPESSVFAQRIVPGVSVAWEPDDRSPGMQGLSFGQHRATALAHALMDSAAGGEPLAAVLRARFTEAGIDPDNPARNLDSPRFPAFHVPCPAVPVPA</sequence>
<organism evidence="1 2">
    <name type="scientific">Streptomyces puniciscabiei</name>
    <dbReference type="NCBI Taxonomy" id="164348"/>
    <lineage>
        <taxon>Bacteria</taxon>
        <taxon>Bacillati</taxon>
        <taxon>Actinomycetota</taxon>
        <taxon>Actinomycetes</taxon>
        <taxon>Kitasatosporales</taxon>
        <taxon>Streptomycetaceae</taxon>
        <taxon>Streptomyces</taxon>
    </lineage>
</organism>
<evidence type="ECO:0000313" key="1">
    <source>
        <dbReference type="EMBL" id="TQK98427.1"/>
    </source>
</evidence>
<gene>
    <name evidence="1" type="ORF">FB563_3453</name>
</gene>
<reference evidence="1 2" key="1">
    <citation type="submission" date="2019-06" db="EMBL/GenBank/DDBJ databases">
        <title>Sequencing the genomes of 1000 actinobacteria strains.</title>
        <authorList>
            <person name="Klenk H.-P."/>
        </authorList>
    </citation>
    <scope>NUCLEOTIDE SEQUENCE [LARGE SCALE GENOMIC DNA]</scope>
    <source>
        <strain evidence="1 2">DSM 41929</strain>
    </source>
</reference>
<keyword evidence="2" id="KW-1185">Reference proteome</keyword>
<dbReference type="RefSeq" id="WP_055704502.1">
    <property type="nucleotide sequence ID" value="NZ_JBPJFI010000001.1"/>
</dbReference>
<dbReference type="Pfam" id="PF17914">
    <property type="entry name" value="HopA1"/>
    <property type="match status" value="1"/>
</dbReference>
<dbReference type="EMBL" id="VFNX01000001">
    <property type="protein sequence ID" value="TQK98427.1"/>
    <property type="molecule type" value="Genomic_DNA"/>
</dbReference>
<comment type="caution">
    <text evidence="1">The sequence shown here is derived from an EMBL/GenBank/DDBJ whole genome shotgun (WGS) entry which is preliminary data.</text>
</comment>
<accession>A0A542UH65</accession>
<protein>
    <submittedName>
        <fullName evidence="1">Uncharacterized protein</fullName>
    </submittedName>
</protein>
<evidence type="ECO:0000313" key="2">
    <source>
        <dbReference type="Proteomes" id="UP000318103"/>
    </source>
</evidence>